<dbReference type="Proteomes" id="UP000438448">
    <property type="component" value="Unassembled WGS sequence"/>
</dbReference>
<protein>
    <recommendedName>
        <fullName evidence="1">Mycothiol-dependent maleylpyruvate isomerase metal-binding domain-containing protein</fullName>
    </recommendedName>
</protein>
<dbReference type="InterPro" id="IPR034660">
    <property type="entry name" value="DinB/YfiT-like"/>
</dbReference>
<gene>
    <name evidence="2" type="ORF">NRB20_35120</name>
</gene>
<accession>A0A7K0D3Z7</accession>
<dbReference type="GO" id="GO:0046872">
    <property type="term" value="F:metal ion binding"/>
    <property type="evidence" value="ECO:0007669"/>
    <property type="project" value="InterPro"/>
</dbReference>
<dbReference type="InterPro" id="IPR017517">
    <property type="entry name" value="Maleyloyr_isom"/>
</dbReference>
<dbReference type="SUPFAM" id="SSF109854">
    <property type="entry name" value="DinB/YfiT-like putative metalloenzymes"/>
    <property type="match status" value="1"/>
</dbReference>
<name>A0A7K0D3Z7_9NOCA</name>
<dbReference type="OrthoDB" id="5185819at2"/>
<dbReference type="NCBIfam" id="TIGR03083">
    <property type="entry name" value="maleylpyruvate isomerase family mycothiol-dependent enzyme"/>
    <property type="match status" value="1"/>
</dbReference>
<evidence type="ECO:0000259" key="1">
    <source>
        <dbReference type="Pfam" id="PF11716"/>
    </source>
</evidence>
<dbReference type="EMBL" id="WEGK01000007">
    <property type="protein sequence ID" value="MQY20407.1"/>
    <property type="molecule type" value="Genomic_DNA"/>
</dbReference>
<dbReference type="RefSeq" id="WP_153411190.1">
    <property type="nucleotide sequence ID" value="NZ_WEGK01000007.1"/>
</dbReference>
<dbReference type="Gene3D" id="1.20.120.450">
    <property type="entry name" value="dinb family like domain"/>
    <property type="match status" value="1"/>
</dbReference>
<dbReference type="NCBIfam" id="TIGR03086">
    <property type="entry name" value="TIGR03086 family metal-binding protein"/>
    <property type="match status" value="1"/>
</dbReference>
<feature type="domain" description="Mycothiol-dependent maleylpyruvate isomerase metal-binding" evidence="1">
    <location>
        <begin position="14"/>
        <end position="130"/>
    </location>
</feature>
<dbReference type="InterPro" id="IPR017520">
    <property type="entry name" value="CHP03086"/>
</dbReference>
<organism evidence="2 3">
    <name type="scientific">Nocardia macrotermitis</name>
    <dbReference type="NCBI Taxonomy" id="2585198"/>
    <lineage>
        <taxon>Bacteria</taxon>
        <taxon>Bacillati</taxon>
        <taxon>Actinomycetota</taxon>
        <taxon>Actinomycetes</taxon>
        <taxon>Mycobacteriales</taxon>
        <taxon>Nocardiaceae</taxon>
        <taxon>Nocardia</taxon>
    </lineage>
</organism>
<dbReference type="InterPro" id="IPR024344">
    <property type="entry name" value="MDMPI_metal-binding"/>
</dbReference>
<evidence type="ECO:0000313" key="3">
    <source>
        <dbReference type="Proteomes" id="UP000438448"/>
    </source>
</evidence>
<comment type="caution">
    <text evidence="2">The sequence shown here is derived from an EMBL/GenBank/DDBJ whole genome shotgun (WGS) entry which is preliminary data.</text>
</comment>
<proteinExistence type="predicted"/>
<reference evidence="2 3" key="1">
    <citation type="submission" date="2019-10" db="EMBL/GenBank/DDBJ databases">
        <title>Nocardia macrotermitis sp. nov. and Nocardia aurantia sp. nov., isolated from the gut of fungus growing-termite Macrotermes natalensis.</title>
        <authorList>
            <person name="Benndorf R."/>
            <person name="Schwitalla J."/>
            <person name="Martin K."/>
            <person name="De Beer W."/>
            <person name="Kaster A.-K."/>
            <person name="Vollmers J."/>
            <person name="Poulsen M."/>
            <person name="Beemelmanns C."/>
        </authorList>
    </citation>
    <scope>NUCLEOTIDE SEQUENCE [LARGE SCALE GENOMIC DNA]</scope>
    <source>
        <strain evidence="2 3">RB20</strain>
    </source>
</reference>
<evidence type="ECO:0000313" key="2">
    <source>
        <dbReference type="EMBL" id="MQY20407.1"/>
    </source>
</evidence>
<dbReference type="AlphaFoldDB" id="A0A7K0D3Z7"/>
<dbReference type="Pfam" id="PF11716">
    <property type="entry name" value="MDMPI_N"/>
    <property type="match status" value="1"/>
</dbReference>
<sequence>MAIDQPADPRPAYAAATTWVADLLAGVTDTQLDGPTPCDEFDVRTLMRHLIGTGKRGLALAEGTDILAVPPIDDRHDAATYAEATGRAVELLAGSSRLGEIVTVPWGQVPLAAALWGYISEALTHGWDLAVATGQNSEADPAIVEPTLAAARQFIPAEIRTLDDIPFGPVVEPRAEAGLTERLANWTGRTSANWIQVAAS</sequence>
<keyword evidence="3" id="KW-1185">Reference proteome</keyword>